<sequence length="59" mass="6468">MSIKTLQVSYNSPPSLALAIKDICSCFSLSSFSRTISIPFSPPRLSLCFKMKLSVGLRV</sequence>
<keyword evidence="2" id="KW-1185">Reference proteome</keyword>
<evidence type="ECO:0000313" key="2">
    <source>
        <dbReference type="Proteomes" id="UP000265120"/>
    </source>
</evidence>
<reference evidence="1 2" key="1">
    <citation type="journal article" date="2014" name="Nat. Genet.">
        <title>Whole-genome sequence of a flatfish provides insights into ZW sex chromosome evolution and adaptation to a benthic lifestyle.</title>
        <authorList>
            <person name="Chen S."/>
            <person name="Zhang G."/>
            <person name="Shao C."/>
            <person name="Huang Q."/>
            <person name="Liu G."/>
            <person name="Zhang P."/>
            <person name="Song W."/>
            <person name="An N."/>
            <person name="Chalopin D."/>
            <person name="Volff J.N."/>
            <person name="Hong Y."/>
            <person name="Li Q."/>
            <person name="Sha Z."/>
            <person name="Zhou H."/>
            <person name="Xie M."/>
            <person name="Yu Q."/>
            <person name="Liu Y."/>
            <person name="Xiang H."/>
            <person name="Wang N."/>
            <person name="Wu K."/>
            <person name="Yang C."/>
            <person name="Zhou Q."/>
            <person name="Liao X."/>
            <person name="Yang L."/>
            <person name="Hu Q."/>
            <person name="Zhang J."/>
            <person name="Meng L."/>
            <person name="Jin L."/>
            <person name="Tian Y."/>
            <person name="Lian J."/>
            <person name="Yang J."/>
            <person name="Miao G."/>
            <person name="Liu S."/>
            <person name="Liang Z."/>
            <person name="Yan F."/>
            <person name="Li Y."/>
            <person name="Sun B."/>
            <person name="Zhang H."/>
            <person name="Zhang J."/>
            <person name="Zhu Y."/>
            <person name="Du M."/>
            <person name="Zhao Y."/>
            <person name="Schartl M."/>
            <person name="Tang Q."/>
            <person name="Wang J."/>
        </authorList>
    </citation>
    <scope>NUCLEOTIDE SEQUENCE</scope>
</reference>
<name>A0A3P8V4W3_CYNSE</name>
<dbReference type="Proteomes" id="UP000265120">
    <property type="component" value="Chromosome 15"/>
</dbReference>
<dbReference type="Ensembl" id="ENSCSET00000009719.1">
    <property type="protein sequence ID" value="ENSCSEP00000009607.1"/>
    <property type="gene ID" value="ENSCSEG00000006161.1"/>
</dbReference>
<proteinExistence type="predicted"/>
<dbReference type="InParanoid" id="A0A3P8V4W3"/>
<reference evidence="1" key="2">
    <citation type="submission" date="2025-08" db="UniProtKB">
        <authorList>
            <consortium name="Ensembl"/>
        </authorList>
    </citation>
    <scope>IDENTIFICATION</scope>
</reference>
<evidence type="ECO:0000313" key="1">
    <source>
        <dbReference type="Ensembl" id="ENSCSEP00000009607.1"/>
    </source>
</evidence>
<reference evidence="1" key="3">
    <citation type="submission" date="2025-09" db="UniProtKB">
        <authorList>
            <consortium name="Ensembl"/>
        </authorList>
    </citation>
    <scope>IDENTIFICATION</scope>
</reference>
<protein>
    <submittedName>
        <fullName evidence="1">Uncharacterized protein</fullName>
    </submittedName>
</protein>
<organism evidence="1 2">
    <name type="scientific">Cynoglossus semilaevis</name>
    <name type="common">Tongue sole</name>
    <dbReference type="NCBI Taxonomy" id="244447"/>
    <lineage>
        <taxon>Eukaryota</taxon>
        <taxon>Metazoa</taxon>
        <taxon>Chordata</taxon>
        <taxon>Craniata</taxon>
        <taxon>Vertebrata</taxon>
        <taxon>Euteleostomi</taxon>
        <taxon>Actinopterygii</taxon>
        <taxon>Neopterygii</taxon>
        <taxon>Teleostei</taxon>
        <taxon>Neoteleostei</taxon>
        <taxon>Acanthomorphata</taxon>
        <taxon>Carangaria</taxon>
        <taxon>Pleuronectiformes</taxon>
        <taxon>Pleuronectoidei</taxon>
        <taxon>Cynoglossidae</taxon>
        <taxon>Cynoglossinae</taxon>
        <taxon>Cynoglossus</taxon>
    </lineage>
</organism>
<accession>A0A3P8V4W3</accession>
<dbReference type="AlphaFoldDB" id="A0A3P8V4W3"/>